<reference evidence="1" key="1">
    <citation type="submission" date="2020-04" db="EMBL/GenBank/DDBJ databases">
        <authorList>
            <person name="Chiriac C."/>
            <person name="Salcher M."/>
            <person name="Ghai R."/>
            <person name="Kavagutti S V."/>
        </authorList>
    </citation>
    <scope>NUCLEOTIDE SEQUENCE</scope>
</reference>
<accession>A0A6J5KLZ6</accession>
<organism evidence="1">
    <name type="scientific">uncultured Caudovirales phage</name>
    <dbReference type="NCBI Taxonomy" id="2100421"/>
    <lineage>
        <taxon>Viruses</taxon>
        <taxon>Duplodnaviria</taxon>
        <taxon>Heunggongvirae</taxon>
        <taxon>Uroviricota</taxon>
        <taxon>Caudoviricetes</taxon>
        <taxon>Peduoviridae</taxon>
        <taxon>Maltschvirus</taxon>
        <taxon>Maltschvirus maltsch</taxon>
    </lineage>
</organism>
<proteinExistence type="predicted"/>
<dbReference type="EMBL" id="LR796157">
    <property type="protein sequence ID" value="CAB4122162.1"/>
    <property type="molecule type" value="Genomic_DNA"/>
</dbReference>
<evidence type="ECO:0000313" key="1">
    <source>
        <dbReference type="EMBL" id="CAB4122162.1"/>
    </source>
</evidence>
<gene>
    <name evidence="1" type="ORF">UFOVP27_81</name>
</gene>
<sequence length="594" mass="62657">MQIDYTSRDFYALKEDLINLIKVNTSKSWDPSDYSDLGNVLVEAFAYMGDIMSHYLDKVANETAIDTAVQTKTLLAFASLYDYKTSGPTPSTVDVTFTNVSTSSIDIPIGTQVMAVLSYGTFSQVYFETTTSAIAVAAGASISLPAQEGKTVNTDRPDLIDSTYNKALPANLGTSTGLGGQEFVIVDNGVIDSTLTVYVGQGSAFSAWRYVDNLLEYGPTDNVFSTYRDEYGSVNVVFGDGINGNIPSANQTISAVYRISIGYAGNIKSLSISEVTFIPGNLDPQAISYLTASNPLPSTGGADADDLTQLRTKIKAAIMTRRRAVTLSDYKDLALQVAQVGKANSAANVYSSVNLYLQTSNDGNAAPGYPQFIITTATGGASATYTTYGKHNLVVGDTVNITGIYPVAYNLQNAQISAVATDQSTFTIATAVSGTFDTTNSRTGLVIKTASLSGAATTSQWNSVKNAVAAYMADKTPAGVTLNILPPTYVPIYLSSSVLIDSSYKQSDVKLAIYQAMIGTAGLFAYPNNTFGDTIYLSTVVSNIQKVAGVLSVNVTQLSTDGSTTVASSIALSANQIPYLTPTNLVSTITGGIS</sequence>
<protein>
    <submittedName>
        <fullName evidence="1">Baseplate wedge subunit</fullName>
    </submittedName>
</protein>
<name>A0A6J5KLZ6_9CAUD</name>